<keyword evidence="8" id="KW-0547">Nucleotide-binding</keyword>
<evidence type="ECO:0000256" key="1">
    <source>
        <dbReference type="ARBA" id="ARBA00000085"/>
    </source>
</evidence>
<dbReference type="FunFam" id="3.30.565.10:FF:000006">
    <property type="entry name" value="Sensor histidine kinase WalK"/>
    <property type="match status" value="1"/>
</dbReference>
<dbReference type="InterPro" id="IPR050398">
    <property type="entry name" value="HssS/ArlS-like"/>
</dbReference>
<evidence type="ECO:0000256" key="6">
    <source>
        <dbReference type="ARBA" id="ARBA00022679"/>
    </source>
</evidence>
<comment type="catalytic activity">
    <reaction evidence="1">
        <text>ATP + protein L-histidine = ADP + protein N-phospho-L-histidine.</text>
        <dbReference type="EC" id="2.7.13.3"/>
    </reaction>
</comment>
<evidence type="ECO:0000259" key="15">
    <source>
        <dbReference type="PROSITE" id="PS50109"/>
    </source>
</evidence>
<evidence type="ECO:0000256" key="10">
    <source>
        <dbReference type="ARBA" id="ARBA00022840"/>
    </source>
</evidence>
<proteinExistence type="predicted"/>
<dbReference type="PROSITE" id="PS50885">
    <property type="entry name" value="HAMP"/>
    <property type="match status" value="1"/>
</dbReference>
<sequence length="494" mass="56100">MSIKVKLYMSYLAMAIVPVILLCLFMLFLFFAGNEQDLREFTEAQKNESFNQAIVYGELLYVLREQQEKMDDPAYLSGLQEKLSMQWAGILLTRDGIVSEISPFLEGMSADEDWQHVVDEGKNELFLDLYRFKSQRIPFVYTDGSEGEAIIYYRSEPVPIFWHPLSIAASLLFVGLTSLLLTYFVSRSIIRPIRSLRAAALRIKDGDLSYEFQEELTRKAAKQNEISQLASAFEEMRIRLKQSIDQSLQYEENRKLLLSHISHDLKTPISAIKGYVEGIMDGIANTDEKRIRYMETIYRKASDMDQLIDELFLFSKLDLHKVAYDFKLVDMIKYMNHLAEEQRFDMEKAGVRLQFEVVADEPLLVAADPDKLYRVFTNMLDNSVKYMLDDGGNSDHLVLLRVGKENGFAKIEIEDTGPGIDPSDLPHIFEGFYRAEQSRNSETGGSGLGLAIVSQIVSGHGGEVWAENKADGGARFCIKLPLAAEEESEGGVMT</sequence>
<dbReference type="SMART" id="SM00387">
    <property type="entry name" value="HATPase_c"/>
    <property type="match status" value="1"/>
</dbReference>
<feature type="domain" description="Histidine kinase" evidence="15">
    <location>
        <begin position="260"/>
        <end position="484"/>
    </location>
</feature>
<organism evidence="17 18">
    <name type="scientific">Paenibacillus soyae</name>
    <dbReference type="NCBI Taxonomy" id="2969249"/>
    <lineage>
        <taxon>Bacteria</taxon>
        <taxon>Bacillati</taxon>
        <taxon>Bacillota</taxon>
        <taxon>Bacilli</taxon>
        <taxon>Bacillales</taxon>
        <taxon>Paenibacillaceae</taxon>
        <taxon>Paenibacillus</taxon>
    </lineage>
</organism>
<comment type="caution">
    <text evidence="17">The sequence shown here is derived from an EMBL/GenBank/DDBJ whole genome shotgun (WGS) entry which is preliminary data.</text>
</comment>
<dbReference type="GO" id="GO:0005524">
    <property type="term" value="F:ATP binding"/>
    <property type="evidence" value="ECO:0007669"/>
    <property type="project" value="UniProtKB-KW"/>
</dbReference>
<evidence type="ECO:0000256" key="9">
    <source>
        <dbReference type="ARBA" id="ARBA00022777"/>
    </source>
</evidence>
<dbReference type="SUPFAM" id="SSF47384">
    <property type="entry name" value="Homodimeric domain of signal transducing histidine kinase"/>
    <property type="match status" value="1"/>
</dbReference>
<dbReference type="SMART" id="SM00388">
    <property type="entry name" value="HisKA"/>
    <property type="match status" value="1"/>
</dbReference>
<dbReference type="InterPro" id="IPR036890">
    <property type="entry name" value="HATPase_C_sf"/>
</dbReference>
<dbReference type="AlphaFoldDB" id="A0A9X2SAY7"/>
<dbReference type="CDD" id="cd00075">
    <property type="entry name" value="HATPase"/>
    <property type="match status" value="1"/>
</dbReference>
<evidence type="ECO:0000313" key="17">
    <source>
        <dbReference type="EMBL" id="MCR2805103.1"/>
    </source>
</evidence>
<dbReference type="Pfam" id="PF00672">
    <property type="entry name" value="HAMP"/>
    <property type="match status" value="1"/>
</dbReference>
<evidence type="ECO:0000256" key="3">
    <source>
        <dbReference type="ARBA" id="ARBA00012438"/>
    </source>
</evidence>
<keyword evidence="12" id="KW-0902">Two-component regulatory system</keyword>
<keyword evidence="11 14" id="KW-1133">Transmembrane helix</keyword>
<keyword evidence="5" id="KW-0597">Phosphoprotein</keyword>
<dbReference type="Gene3D" id="1.10.287.130">
    <property type="match status" value="1"/>
</dbReference>
<dbReference type="InterPro" id="IPR003594">
    <property type="entry name" value="HATPase_dom"/>
</dbReference>
<dbReference type="RefSeq" id="WP_257446936.1">
    <property type="nucleotide sequence ID" value="NZ_JANIPJ010000009.1"/>
</dbReference>
<gene>
    <name evidence="17" type="ORF">NQZ67_14550</name>
</gene>
<comment type="subcellular location">
    <subcellularLocation>
        <location evidence="2">Cell membrane</location>
        <topology evidence="2">Multi-pass membrane protein</topology>
    </subcellularLocation>
</comment>
<evidence type="ECO:0000259" key="16">
    <source>
        <dbReference type="PROSITE" id="PS50885"/>
    </source>
</evidence>
<name>A0A9X2SAY7_9BACL</name>
<dbReference type="InterPro" id="IPR003661">
    <property type="entry name" value="HisK_dim/P_dom"/>
</dbReference>
<dbReference type="InterPro" id="IPR004358">
    <property type="entry name" value="Sig_transdc_His_kin-like_C"/>
</dbReference>
<keyword evidence="6" id="KW-0808">Transferase</keyword>
<keyword evidence="4" id="KW-1003">Cell membrane</keyword>
<keyword evidence="9 17" id="KW-0418">Kinase</keyword>
<accession>A0A9X2SAY7</accession>
<dbReference type="PANTHER" id="PTHR45528">
    <property type="entry name" value="SENSOR HISTIDINE KINASE CPXA"/>
    <property type="match status" value="1"/>
</dbReference>
<evidence type="ECO:0000256" key="4">
    <source>
        <dbReference type="ARBA" id="ARBA00022475"/>
    </source>
</evidence>
<dbReference type="Pfam" id="PF02518">
    <property type="entry name" value="HATPase_c"/>
    <property type="match status" value="1"/>
</dbReference>
<evidence type="ECO:0000256" key="11">
    <source>
        <dbReference type="ARBA" id="ARBA00022989"/>
    </source>
</evidence>
<dbReference type="PROSITE" id="PS50109">
    <property type="entry name" value="HIS_KIN"/>
    <property type="match status" value="1"/>
</dbReference>
<reference evidence="17" key="1">
    <citation type="submission" date="2022-08" db="EMBL/GenBank/DDBJ databases">
        <title>The genomic sequence of strain Paenibacillus sp. SCIV0701.</title>
        <authorList>
            <person name="Zhao H."/>
        </authorList>
    </citation>
    <scope>NUCLEOTIDE SEQUENCE</scope>
    <source>
        <strain evidence="17">SCIV0701</strain>
    </source>
</reference>
<keyword evidence="18" id="KW-1185">Reference proteome</keyword>
<dbReference type="InterPro" id="IPR036097">
    <property type="entry name" value="HisK_dim/P_sf"/>
</dbReference>
<dbReference type="EC" id="2.7.13.3" evidence="3"/>
<dbReference type="Gene3D" id="3.30.565.10">
    <property type="entry name" value="Histidine kinase-like ATPase, C-terminal domain"/>
    <property type="match status" value="1"/>
</dbReference>
<dbReference type="SUPFAM" id="SSF55874">
    <property type="entry name" value="ATPase domain of HSP90 chaperone/DNA topoisomerase II/histidine kinase"/>
    <property type="match status" value="1"/>
</dbReference>
<evidence type="ECO:0000256" key="5">
    <source>
        <dbReference type="ARBA" id="ARBA00022553"/>
    </source>
</evidence>
<evidence type="ECO:0000256" key="13">
    <source>
        <dbReference type="ARBA" id="ARBA00023136"/>
    </source>
</evidence>
<evidence type="ECO:0000313" key="18">
    <source>
        <dbReference type="Proteomes" id="UP001141950"/>
    </source>
</evidence>
<dbReference type="InterPro" id="IPR003660">
    <property type="entry name" value="HAMP_dom"/>
</dbReference>
<evidence type="ECO:0000256" key="12">
    <source>
        <dbReference type="ARBA" id="ARBA00023012"/>
    </source>
</evidence>
<evidence type="ECO:0000256" key="14">
    <source>
        <dbReference type="SAM" id="Phobius"/>
    </source>
</evidence>
<dbReference type="GO" id="GO:0000155">
    <property type="term" value="F:phosphorelay sensor kinase activity"/>
    <property type="evidence" value="ECO:0007669"/>
    <property type="project" value="InterPro"/>
</dbReference>
<dbReference type="PRINTS" id="PR00344">
    <property type="entry name" value="BCTRLSENSOR"/>
</dbReference>
<dbReference type="CDD" id="cd00082">
    <property type="entry name" value="HisKA"/>
    <property type="match status" value="1"/>
</dbReference>
<protein>
    <recommendedName>
        <fullName evidence="3">histidine kinase</fullName>
        <ecNumber evidence="3">2.7.13.3</ecNumber>
    </recommendedName>
</protein>
<keyword evidence="7 14" id="KW-0812">Transmembrane</keyword>
<dbReference type="Pfam" id="PF00512">
    <property type="entry name" value="HisKA"/>
    <property type="match status" value="1"/>
</dbReference>
<evidence type="ECO:0000256" key="2">
    <source>
        <dbReference type="ARBA" id="ARBA00004651"/>
    </source>
</evidence>
<dbReference type="CDD" id="cd06225">
    <property type="entry name" value="HAMP"/>
    <property type="match status" value="1"/>
</dbReference>
<keyword evidence="10" id="KW-0067">ATP-binding</keyword>
<evidence type="ECO:0000256" key="7">
    <source>
        <dbReference type="ARBA" id="ARBA00022692"/>
    </source>
</evidence>
<dbReference type="InterPro" id="IPR005467">
    <property type="entry name" value="His_kinase_dom"/>
</dbReference>
<dbReference type="SUPFAM" id="SSF158472">
    <property type="entry name" value="HAMP domain-like"/>
    <property type="match status" value="1"/>
</dbReference>
<feature type="domain" description="HAMP" evidence="16">
    <location>
        <begin position="187"/>
        <end position="245"/>
    </location>
</feature>
<evidence type="ECO:0000256" key="8">
    <source>
        <dbReference type="ARBA" id="ARBA00022741"/>
    </source>
</evidence>
<dbReference type="Proteomes" id="UP001141950">
    <property type="component" value="Unassembled WGS sequence"/>
</dbReference>
<dbReference type="SMART" id="SM00304">
    <property type="entry name" value="HAMP"/>
    <property type="match status" value="1"/>
</dbReference>
<feature type="transmembrane region" description="Helical" evidence="14">
    <location>
        <begin position="12"/>
        <end position="32"/>
    </location>
</feature>
<dbReference type="EMBL" id="JANIPJ010000009">
    <property type="protein sequence ID" value="MCR2805103.1"/>
    <property type="molecule type" value="Genomic_DNA"/>
</dbReference>
<dbReference type="PANTHER" id="PTHR45528:SF1">
    <property type="entry name" value="SENSOR HISTIDINE KINASE CPXA"/>
    <property type="match status" value="1"/>
</dbReference>
<dbReference type="Gene3D" id="6.10.340.10">
    <property type="match status" value="1"/>
</dbReference>
<keyword evidence="13 14" id="KW-0472">Membrane</keyword>
<feature type="transmembrane region" description="Helical" evidence="14">
    <location>
        <begin position="161"/>
        <end position="185"/>
    </location>
</feature>
<dbReference type="GO" id="GO:0005886">
    <property type="term" value="C:plasma membrane"/>
    <property type="evidence" value="ECO:0007669"/>
    <property type="project" value="UniProtKB-SubCell"/>
</dbReference>